<dbReference type="InterPro" id="IPR005064">
    <property type="entry name" value="BUG"/>
</dbReference>
<name>A0A2U2N6I4_9GAMM</name>
<reference evidence="3 4" key="1">
    <citation type="submission" date="2018-05" db="EMBL/GenBank/DDBJ databases">
        <title>Spiribacter halobius sp. nov., a moderately halophilic bacterium isolated from marine solar saltern.</title>
        <authorList>
            <person name="Zheng W.-S."/>
            <person name="Lu D.-C."/>
            <person name="Du Z.-J."/>
        </authorList>
    </citation>
    <scope>NUCLEOTIDE SEQUENCE [LARGE SCALE GENOMIC DNA]</scope>
    <source>
        <strain evidence="3 4">E85</strain>
    </source>
</reference>
<feature type="region of interest" description="Disordered" evidence="2">
    <location>
        <begin position="45"/>
        <end position="72"/>
    </location>
</feature>
<accession>A0A2U2N6I4</accession>
<evidence type="ECO:0008006" key="5">
    <source>
        <dbReference type="Google" id="ProtNLM"/>
    </source>
</evidence>
<dbReference type="PANTHER" id="PTHR42928:SF5">
    <property type="entry name" value="BLR1237 PROTEIN"/>
    <property type="match status" value="1"/>
</dbReference>
<sequence length="424" mass="47153">MVPPPRNEDRRLSLIDPTLRIHMYMIYVTETQMIDIRNLRSFRTTLTGGPSAPRRTADASPLPPAAHSRDGTKIRYTTDSQAVLEESNMSRAMRFTGFVAGAAIALCPLASGAQEAPEPPEGFPERPLEILVPYGTGGGSDQLSRAMANAIEEVSGTSVQVTNAPGGGGLAAIPDFMAAPKDGYTMLESIDAVATNYVSGRMEQHPTEDIEPLAIAQITFNQLYIRPDEDRFTNFEEFVEYAQENPGVLTVANVGNQGSMERINMHLLEQDLDFETKQIAFDEPSERYASVIGGHIDVLFEQPGDVRQFLEAGQLKPIVTFFESRPDAFSEVPTHRQVGGDFTALNRFRGFWTHPDVPEERKRYLEALIGAAWETDSFQEFNRTKYMHLVNSYRDTEGATELINNAIETYTNVYEQIGIETRGD</sequence>
<comment type="similarity">
    <text evidence="1">Belongs to the UPF0065 (bug) family.</text>
</comment>
<dbReference type="InterPro" id="IPR042100">
    <property type="entry name" value="Bug_dom1"/>
</dbReference>
<dbReference type="AlphaFoldDB" id="A0A2U2N6I4"/>
<dbReference type="PANTHER" id="PTHR42928">
    <property type="entry name" value="TRICARBOXYLATE-BINDING PROTEIN"/>
    <property type="match status" value="1"/>
</dbReference>
<proteinExistence type="inferred from homology"/>
<gene>
    <name evidence="3" type="ORF">DEM34_04345</name>
</gene>
<dbReference type="Gene3D" id="3.40.190.10">
    <property type="entry name" value="Periplasmic binding protein-like II"/>
    <property type="match status" value="1"/>
</dbReference>
<evidence type="ECO:0000313" key="3">
    <source>
        <dbReference type="EMBL" id="PWG64564.1"/>
    </source>
</evidence>
<dbReference type="Proteomes" id="UP000245474">
    <property type="component" value="Unassembled WGS sequence"/>
</dbReference>
<keyword evidence="4" id="KW-1185">Reference proteome</keyword>
<protein>
    <recommendedName>
        <fullName evidence="5">Tripartite tricarboxylate transporter substrate binding protein</fullName>
    </recommendedName>
</protein>
<organism evidence="3 4">
    <name type="scientific">Sediminicurvatus halobius</name>
    <dbReference type="NCBI Taxonomy" id="2182432"/>
    <lineage>
        <taxon>Bacteria</taxon>
        <taxon>Pseudomonadati</taxon>
        <taxon>Pseudomonadota</taxon>
        <taxon>Gammaproteobacteria</taxon>
        <taxon>Chromatiales</taxon>
        <taxon>Ectothiorhodospiraceae</taxon>
        <taxon>Sediminicurvatus</taxon>
    </lineage>
</organism>
<evidence type="ECO:0000256" key="2">
    <source>
        <dbReference type="SAM" id="MobiDB-lite"/>
    </source>
</evidence>
<evidence type="ECO:0000313" key="4">
    <source>
        <dbReference type="Proteomes" id="UP000245474"/>
    </source>
</evidence>
<dbReference type="Gene3D" id="3.40.190.150">
    <property type="entry name" value="Bordetella uptake gene, domain 1"/>
    <property type="match status" value="1"/>
</dbReference>
<comment type="caution">
    <text evidence="3">The sequence shown here is derived from an EMBL/GenBank/DDBJ whole genome shotgun (WGS) entry which is preliminary data.</text>
</comment>
<dbReference type="EMBL" id="QFFI01000005">
    <property type="protein sequence ID" value="PWG64564.1"/>
    <property type="molecule type" value="Genomic_DNA"/>
</dbReference>
<dbReference type="CDD" id="cd07012">
    <property type="entry name" value="PBP2_Bug_TTT"/>
    <property type="match status" value="1"/>
</dbReference>
<dbReference type="Pfam" id="PF03401">
    <property type="entry name" value="TctC"/>
    <property type="match status" value="1"/>
</dbReference>
<evidence type="ECO:0000256" key="1">
    <source>
        <dbReference type="ARBA" id="ARBA00006987"/>
    </source>
</evidence>